<reference evidence="3" key="1">
    <citation type="submission" date="2017-02" db="UniProtKB">
        <authorList>
            <consortium name="WormBaseParasite"/>
        </authorList>
    </citation>
    <scope>IDENTIFICATION</scope>
</reference>
<accession>A0A0N4VW94</accession>
<organism evidence="3">
    <name type="scientific">Haemonchus placei</name>
    <name type="common">Barber's pole worm</name>
    <dbReference type="NCBI Taxonomy" id="6290"/>
    <lineage>
        <taxon>Eukaryota</taxon>
        <taxon>Metazoa</taxon>
        <taxon>Ecdysozoa</taxon>
        <taxon>Nematoda</taxon>
        <taxon>Chromadorea</taxon>
        <taxon>Rhabditida</taxon>
        <taxon>Rhabditina</taxon>
        <taxon>Rhabditomorpha</taxon>
        <taxon>Strongyloidea</taxon>
        <taxon>Trichostrongylidae</taxon>
        <taxon>Haemonchus</taxon>
    </lineage>
</organism>
<evidence type="ECO:0000313" key="3">
    <source>
        <dbReference type="WBParaSite" id="HPLM_0000156401-mRNA-1"/>
    </source>
</evidence>
<sequence length="116" mass="13650">MIDDFIDVHGTQLAMLSRFCQKFNCRRRLLKSSYQDHDDEACVDDGQPYDDYHDDVHCGRREHEDLRYLGSNPLHHHTYGCGVYDGVRDGVHDDCLRDHDCHHEDANAVRDHHLEF</sequence>
<evidence type="ECO:0000313" key="2">
    <source>
        <dbReference type="Proteomes" id="UP000268014"/>
    </source>
</evidence>
<dbReference type="Proteomes" id="UP000268014">
    <property type="component" value="Unassembled WGS sequence"/>
</dbReference>
<name>A0A0N4VW94_HAEPC</name>
<evidence type="ECO:0000313" key="1">
    <source>
        <dbReference type="EMBL" id="VDO10141.1"/>
    </source>
</evidence>
<dbReference type="EMBL" id="UZAF01002150">
    <property type="protein sequence ID" value="VDO10141.1"/>
    <property type="molecule type" value="Genomic_DNA"/>
</dbReference>
<gene>
    <name evidence="1" type="ORF">HPLM_LOCUS1563</name>
</gene>
<keyword evidence="2" id="KW-1185">Reference proteome</keyword>
<proteinExistence type="predicted"/>
<dbReference type="WBParaSite" id="HPLM_0000156401-mRNA-1">
    <property type="protein sequence ID" value="HPLM_0000156401-mRNA-1"/>
    <property type="gene ID" value="HPLM_0000156401"/>
</dbReference>
<reference evidence="1 2" key="2">
    <citation type="submission" date="2018-11" db="EMBL/GenBank/DDBJ databases">
        <authorList>
            <consortium name="Pathogen Informatics"/>
        </authorList>
    </citation>
    <scope>NUCLEOTIDE SEQUENCE [LARGE SCALE GENOMIC DNA]</scope>
    <source>
        <strain evidence="1 2">MHpl1</strain>
    </source>
</reference>
<dbReference type="AlphaFoldDB" id="A0A0N4VW94"/>
<protein>
    <submittedName>
        <fullName evidence="1 3">Uncharacterized protein</fullName>
    </submittedName>
</protein>